<feature type="compositionally biased region" description="Low complexity" evidence="1">
    <location>
        <begin position="265"/>
        <end position="285"/>
    </location>
</feature>
<proteinExistence type="predicted"/>
<feature type="signal peptide" evidence="2">
    <location>
        <begin position="1"/>
        <end position="19"/>
    </location>
</feature>
<evidence type="ECO:0000313" key="3">
    <source>
        <dbReference type="EMBL" id="KYQ89848.1"/>
    </source>
</evidence>
<dbReference type="FunCoup" id="A0A151Z7E1">
    <property type="interactions" value="74"/>
</dbReference>
<feature type="region of interest" description="Disordered" evidence="1">
    <location>
        <begin position="163"/>
        <end position="185"/>
    </location>
</feature>
<dbReference type="Pfam" id="PF11912">
    <property type="entry name" value="CfaA_B_C"/>
    <property type="match status" value="1"/>
</dbReference>
<keyword evidence="4" id="KW-1185">Reference proteome</keyword>
<keyword evidence="2" id="KW-0732">Signal</keyword>
<dbReference type="EMBL" id="LODT01000039">
    <property type="protein sequence ID" value="KYQ89848.1"/>
    <property type="molecule type" value="Genomic_DNA"/>
</dbReference>
<organism evidence="3 4">
    <name type="scientific">Tieghemostelium lacteum</name>
    <name type="common">Slime mold</name>
    <name type="synonym">Dictyostelium lacteum</name>
    <dbReference type="NCBI Taxonomy" id="361077"/>
    <lineage>
        <taxon>Eukaryota</taxon>
        <taxon>Amoebozoa</taxon>
        <taxon>Evosea</taxon>
        <taxon>Eumycetozoa</taxon>
        <taxon>Dictyostelia</taxon>
        <taxon>Dictyosteliales</taxon>
        <taxon>Raperosteliaceae</taxon>
        <taxon>Tieghemostelium</taxon>
    </lineage>
</organism>
<dbReference type="InParanoid" id="A0A151Z7E1"/>
<accession>A0A151Z7E1</accession>
<gene>
    <name evidence="3" type="ORF">DLAC_09823</name>
</gene>
<dbReference type="InterPro" id="IPR021837">
    <property type="entry name" value="CfaA/B/C"/>
</dbReference>
<dbReference type="AlphaFoldDB" id="A0A151Z7E1"/>
<feature type="region of interest" description="Disordered" evidence="1">
    <location>
        <begin position="205"/>
        <end position="228"/>
    </location>
</feature>
<feature type="region of interest" description="Disordered" evidence="1">
    <location>
        <begin position="243"/>
        <end position="286"/>
    </location>
</feature>
<name>A0A151Z7E1_TIELA</name>
<evidence type="ECO:0000313" key="4">
    <source>
        <dbReference type="Proteomes" id="UP000076078"/>
    </source>
</evidence>
<protein>
    <submittedName>
        <fullName evidence="3">Uncharacterized protein</fullName>
    </submittedName>
</protein>
<sequence length="321" mass="34272">MILKVILTIFLVVLVKCNGDFVNIYIAPTCNEPVSFIQGYSTGFCLGIYEYACDYENEQIVFIYYKDINCQGFYYNETIPFNSCTSQYALQNCTKEVQTPANTLTVYQYQNNCSSDSLITQYSSYPIDTCTGIDGQWYLYSCNSSIIKQQSYHFSEPTTSGYTSPSFSSSTNTGNSGASGASPTSSAISSSGMFLEFRSATAGTTQSGSASATSAGTTASSSFDSESNSGNYSTASAVATAGSTSQSGNITSNTATSGSQQTAVSTSGGSQWTSGSQQPGSTTGSIPTCSSHYYQTTNYYQVNSCYNSSPYYALEYSCNLN</sequence>
<comment type="caution">
    <text evidence="3">The sequence shown here is derived from an EMBL/GenBank/DDBJ whole genome shotgun (WGS) entry which is preliminary data.</text>
</comment>
<evidence type="ECO:0000256" key="1">
    <source>
        <dbReference type="SAM" id="MobiDB-lite"/>
    </source>
</evidence>
<feature type="chain" id="PRO_5007592941" evidence="2">
    <location>
        <begin position="20"/>
        <end position="321"/>
    </location>
</feature>
<reference evidence="3 4" key="1">
    <citation type="submission" date="2015-12" db="EMBL/GenBank/DDBJ databases">
        <title>Dictyostelia acquired genes for synthesis and detection of signals that induce cell-type specialization by lateral gene transfer from prokaryotes.</title>
        <authorList>
            <person name="Gloeckner G."/>
            <person name="Schaap P."/>
        </authorList>
    </citation>
    <scope>NUCLEOTIDE SEQUENCE [LARGE SCALE GENOMIC DNA]</scope>
    <source>
        <strain evidence="3 4">TK</strain>
    </source>
</reference>
<dbReference type="Proteomes" id="UP000076078">
    <property type="component" value="Unassembled WGS sequence"/>
</dbReference>
<feature type="compositionally biased region" description="Polar residues" evidence="1">
    <location>
        <begin position="246"/>
        <end position="264"/>
    </location>
</feature>
<evidence type="ECO:0000256" key="2">
    <source>
        <dbReference type="SAM" id="SignalP"/>
    </source>
</evidence>